<dbReference type="Proteomes" id="UP000217696">
    <property type="component" value="Chromosome"/>
</dbReference>
<accession>A0A0U5B7Y7</accession>
<comment type="subcellular location">
    <subcellularLocation>
        <location evidence="1">Cell membrane</location>
        <topology evidence="1">Multi-pass membrane protein</topology>
    </subcellularLocation>
</comment>
<dbReference type="InterPro" id="IPR033479">
    <property type="entry name" value="dCache_1"/>
</dbReference>
<keyword evidence="3" id="KW-0145">Chemotaxis</keyword>
<organism evidence="9 10">
    <name type="scientific">Aneurinibacillus soli</name>
    <dbReference type="NCBI Taxonomy" id="1500254"/>
    <lineage>
        <taxon>Bacteria</taxon>
        <taxon>Bacillati</taxon>
        <taxon>Bacillota</taxon>
        <taxon>Bacilli</taxon>
        <taxon>Bacillales</taxon>
        <taxon>Paenibacillaceae</taxon>
        <taxon>Aneurinibacillus group</taxon>
        <taxon>Aneurinibacillus</taxon>
    </lineage>
</organism>
<proteinExistence type="inferred from homology"/>
<dbReference type="CDD" id="cd18773">
    <property type="entry name" value="PDC1_HK_sensor"/>
    <property type="match status" value="1"/>
</dbReference>
<evidence type="ECO:0000256" key="6">
    <source>
        <dbReference type="ARBA" id="ARBA00023136"/>
    </source>
</evidence>
<evidence type="ECO:0000256" key="1">
    <source>
        <dbReference type="ARBA" id="ARBA00004651"/>
    </source>
</evidence>
<evidence type="ECO:0000256" key="4">
    <source>
        <dbReference type="ARBA" id="ARBA00022692"/>
    </source>
</evidence>
<keyword evidence="6" id="KW-0472">Membrane</keyword>
<keyword evidence="5" id="KW-1133">Transmembrane helix</keyword>
<evidence type="ECO:0000256" key="5">
    <source>
        <dbReference type="ARBA" id="ARBA00022989"/>
    </source>
</evidence>
<dbReference type="InterPro" id="IPR003660">
    <property type="entry name" value="HAMP_dom"/>
</dbReference>
<dbReference type="SUPFAM" id="SSF58104">
    <property type="entry name" value="Methyl-accepting chemotaxis protein (MCP) signaling domain"/>
    <property type="match status" value="1"/>
</dbReference>
<reference evidence="9 10" key="1">
    <citation type="submission" date="2015-12" db="EMBL/GenBank/DDBJ databases">
        <title>Genome sequence of Aneurinibacillus soli.</title>
        <authorList>
            <person name="Lee J.S."/>
            <person name="Lee K.C."/>
            <person name="Kim K.K."/>
            <person name="Lee B.W."/>
        </authorList>
    </citation>
    <scope>NUCLEOTIDE SEQUENCE [LARGE SCALE GENOMIC DNA]</scope>
    <source>
        <strain evidence="9 10">CB4</strain>
    </source>
</reference>
<dbReference type="CDD" id="cd06225">
    <property type="entry name" value="HAMP"/>
    <property type="match status" value="1"/>
</dbReference>
<dbReference type="Pfam" id="PF02743">
    <property type="entry name" value="dCache_1"/>
    <property type="match status" value="1"/>
</dbReference>
<keyword evidence="2" id="KW-1003">Cell membrane</keyword>
<dbReference type="CDD" id="cd11386">
    <property type="entry name" value="MCP_signal"/>
    <property type="match status" value="1"/>
</dbReference>
<dbReference type="SMART" id="SM00283">
    <property type="entry name" value="MA"/>
    <property type="match status" value="1"/>
</dbReference>
<protein>
    <submittedName>
        <fullName evidence="9">Methyl-accepting chemotaxis protein McpB</fullName>
    </submittedName>
</protein>
<dbReference type="FunFam" id="1.10.287.950:FF:000001">
    <property type="entry name" value="Methyl-accepting chemotaxis sensory transducer"/>
    <property type="match status" value="1"/>
</dbReference>
<sequence length="657" mass="71580">MKKTMTLQTRMMLMLALTLAGAFLTLYFFIDRSSTTSLRTATLQGMDQAAHEAAILIEKEVAAKQNSLFQLARFAVIQAVDTRPDRAFEAGRFLTSLKNNEPEYESIYIASPTGTILAGSSGYLIGKTFPEPSVLETVAQTKKSFVSPLTKTEDGTPVLYFAEPINGGRSILAAAVRLDVLGSHIKEIKMGKTGYAFLVNNKGLVLAHPDAKNIATLDLSKYDFGRTMLKQQEGTSEYTFNGIEKLMAFHPVKGTGWVVAVAMESAEAYAPIHTMRLVILSVSLVSLLVLLTILSFLMRRMFVRPITEMEASFRVAAEGDLTVQLPVKRQDEIGHLADGFNHMTEDLRSLIQTMQQSSENVSSTSEQLAAAAEETGATTGQVAQTVKQIATSIEEQTEAIMHVNRDMNLTREKVEHTTTMAEEALTMAAQTTRAAVDGMEAVNDAINHLDIVSQTVTFATEAIQKLGKRSEEIGSIVGVISGIADQTNLLALNAAIEAARAGQQGKGFAVVADEVRKLAEESGKASQEIVHLIEHVQSETAVTVRSMEMNVEQVKHQINMVHRGGSALEDIVHKTEQTKEEMENITHMQQELQGLIKNLHTQISVITDVSQETSSGLTQIAVAAGQQSTSAEEMASAIENLSHLATETHEKVLRFTV</sequence>
<evidence type="ECO:0000313" key="10">
    <source>
        <dbReference type="Proteomes" id="UP000217696"/>
    </source>
</evidence>
<keyword evidence="4" id="KW-0812">Transmembrane</keyword>
<dbReference type="KEGG" id="asoc:CB4_01221"/>
<dbReference type="RefSeq" id="WP_096464087.1">
    <property type="nucleotide sequence ID" value="NZ_AP017312.1"/>
</dbReference>
<dbReference type="Gene3D" id="1.10.287.950">
    <property type="entry name" value="Methyl-accepting chemotaxis protein"/>
    <property type="match status" value="1"/>
</dbReference>
<dbReference type="GO" id="GO:0006935">
    <property type="term" value="P:chemotaxis"/>
    <property type="evidence" value="ECO:0007669"/>
    <property type="project" value="UniProtKB-KW"/>
</dbReference>
<dbReference type="Pfam" id="PF00672">
    <property type="entry name" value="HAMP"/>
    <property type="match status" value="1"/>
</dbReference>
<dbReference type="GO" id="GO:0007165">
    <property type="term" value="P:signal transduction"/>
    <property type="evidence" value="ECO:0007669"/>
    <property type="project" value="UniProtKB-KW"/>
</dbReference>
<dbReference type="OrthoDB" id="9810264at2"/>
<dbReference type="Gene3D" id="3.30.450.20">
    <property type="entry name" value="PAS domain"/>
    <property type="match status" value="2"/>
</dbReference>
<comment type="similarity">
    <text evidence="8">Belongs to the methyl-accepting chemotaxis (MCP) protein family.</text>
</comment>
<evidence type="ECO:0000313" key="9">
    <source>
        <dbReference type="EMBL" id="BAU27052.1"/>
    </source>
</evidence>
<dbReference type="PROSITE" id="PS50111">
    <property type="entry name" value="CHEMOTAXIS_TRANSDUC_2"/>
    <property type="match status" value="1"/>
</dbReference>
<evidence type="ECO:0000256" key="3">
    <source>
        <dbReference type="ARBA" id="ARBA00022500"/>
    </source>
</evidence>
<dbReference type="InterPro" id="IPR004089">
    <property type="entry name" value="MCPsignal_dom"/>
</dbReference>
<evidence type="ECO:0000256" key="2">
    <source>
        <dbReference type="ARBA" id="ARBA00022475"/>
    </source>
</evidence>
<evidence type="ECO:0000256" key="8">
    <source>
        <dbReference type="ARBA" id="ARBA00029447"/>
    </source>
</evidence>
<gene>
    <name evidence="9" type="primary">mcpB_7</name>
    <name evidence="9" type="ORF">CB4_01221</name>
</gene>
<evidence type="ECO:0000256" key="7">
    <source>
        <dbReference type="ARBA" id="ARBA00023224"/>
    </source>
</evidence>
<dbReference type="SMART" id="SM00304">
    <property type="entry name" value="HAMP"/>
    <property type="match status" value="1"/>
</dbReference>
<dbReference type="EMBL" id="AP017312">
    <property type="protein sequence ID" value="BAU27052.1"/>
    <property type="molecule type" value="Genomic_DNA"/>
</dbReference>
<dbReference type="CDD" id="cd12912">
    <property type="entry name" value="PDC2_MCP_like"/>
    <property type="match status" value="1"/>
</dbReference>
<dbReference type="PANTHER" id="PTHR32089">
    <property type="entry name" value="METHYL-ACCEPTING CHEMOTAXIS PROTEIN MCPB"/>
    <property type="match status" value="1"/>
</dbReference>
<dbReference type="GO" id="GO:0005886">
    <property type="term" value="C:plasma membrane"/>
    <property type="evidence" value="ECO:0007669"/>
    <property type="project" value="UniProtKB-SubCell"/>
</dbReference>
<dbReference type="PANTHER" id="PTHR32089:SF112">
    <property type="entry name" value="LYSOZYME-LIKE PROTEIN-RELATED"/>
    <property type="match status" value="1"/>
</dbReference>
<keyword evidence="10" id="KW-1185">Reference proteome</keyword>
<dbReference type="AlphaFoldDB" id="A0A0U5B7Y7"/>
<name>A0A0U5B7Y7_9BACL</name>
<dbReference type="PROSITE" id="PS50885">
    <property type="entry name" value="HAMP"/>
    <property type="match status" value="1"/>
</dbReference>
<dbReference type="Pfam" id="PF00015">
    <property type="entry name" value="MCPsignal"/>
    <property type="match status" value="1"/>
</dbReference>
<keyword evidence="7" id="KW-0807">Transducer</keyword>